<dbReference type="GO" id="GO:0016567">
    <property type="term" value="P:protein ubiquitination"/>
    <property type="evidence" value="ECO:0007669"/>
    <property type="project" value="UniProtKB-UniPathway"/>
</dbReference>
<keyword evidence="4" id="KW-0833">Ubl conjugation pathway</keyword>
<sequence length="2006" mass="218471">MEAAMDDSQASAAESQAPPPPSSPPIQEEDSGDDDNLQSKVQKLMEKITSSPDNPNPSVLHALSSILETQESRFAQRVDCVQSRTGCFSVLGAVVTKVCHSLWMIVGSWKFGEMSSWLTVEFSVSHGVAVCLRLCWASAATLCCWSLCTHFLYMEETGHSSLNNGRATHIIGRLGSLVRVTDLDCVVHLLHLVWTMMIFFELISSKFLSESRYSISVQAAAARLLLICSLTLVYPHVFEETVVLENIKNWVMDENARFSGEDRSWKNDSGRKEASDSEMLRTYSTGLLALCLAGGGQVVEDVLTSGLSAKLMRYLRTRVLGETNTSQKDGSHIAESKNTPGATCMRGRDEGRSRLRLVLETNHLDDPRIIDEGSLHDQSVERDHDRSIGWQTHGEESRVDGGELPNSLDEDDMYEVDADGEDRWHGRDLRDLKTKFGDHDENVRDDSKRRANRGLSRLKGKGRVNEGSIENEHALTSPGSGSRLGQGRSIRDRSLSRNLDTKRAPDAKKCFSRTIADGFPMEREDNDDRFQECKVGSKDISDLVKKAVKSAEAEAKEANAPLEAIKAAGDAAAEVVKSAALEEFKTTNDEEAAVLAASKAASTVIDAANAIEVSRSSSNMNADPLNSRGNETEINEEVEEFFIMDADSLAQLREKYCIQCLEILGEYVEVLGPVLHEKGVDVCLALLQRSSKLKEASKLAMLLPDVLKLICALAAHRKFAAVFVDRGGMQKLLAVPRVALTFFGLSSCLFTIGSLQGIMERVCALPSEVVHQVVEAVLDSFDAQDGLQKLLSLLHDAASVRSGVNSGGLGLSNSGSLRNDRSPPEVLTSSEKQIAYHTCVALRQYSERTFSCLWIPFGQIKTIEVQPKDRKLGPAFVRARWLAVDKFLTSNGHITMLELCQAPPVERYLHDLLQYALGVLHIVTLVPYSRKLIVNVTLSNNRVGIAVILDAANGASFVDPEIIQPALNVLVNLVCPPPSISLKPPVLAQGQQSASVQTSNGPAMEARERNAERNISDRAANMPGQSELRERNGESGVVDRGSSAVLSAVSINSTSQTPIPTIASGLVGDRRISLGAGAGCAGLAAQLEQGYRQAREAVRANSGIKVLLHLLQPRIVSPPATLDCLRALACRVLLGLARDDAIAHILTKLQVGKKLSELIRDSGSQTSGNEQGRWQAELAQVAIELIGIVTNSGRASTLAATDAATPTLRRIERAAIAAATPITYHSRELLLLIHEHLQASGLSTTAAQLLKEAQLTPLPSLAAPSSLVHQASSQETPSMQLQWPSGRIAGGFLSSKLKPTTKDEDSCLNSDSSVSSSKKKPLVFSSTLSFQFRNQPQSHDAQSPAISKVFSTSKKSSAPASVPETPSVTTSKPNLDAESQYKTPIILPMKRKLTELKDVGLASSVKRLNTSELGLHSPVCSTPNTVRKSNLLNDAIGFSTPCCTPRDQYGRPTPSSVLTDNLDDNQCGIPHLGQMTPSSFQLGSLNDPHTGNTERLTLDSLVVQYLKHQHRQCPAPITTLPPLSLLHPHICPEPRRSLDAPSNVTARLSTREFRNVHGGIHGNRRDRQFIYSRFRPWRTCRDDGNGLLTSLAFLGDSAQIAAGSHSGELKIFDCNSSTMLESFTGHQYPLTLVQSYLSGDTQLVLSSSSHDVRLWDASSISGGPRHPFDGCKAARFSNSGTIFAALSSESSRREILVYDIQTLQLDLKLADTSASSAGRGHVYPLIHFSPSDTMLLWNGVLWDRRGSGPVHRFDQFTDYGGGGFHPAGNEVIINSEVWDLRKFRLLRTVPSLDQTVITFNSRGDVIYAILRRNLEDIMSAVHSRRAKHPLFSAFRTVDAVNYSDIATITVDRCVLDFATEPTDSFVGLVSMDDHDEMFSSARMYEIGRRRPTDDDSDPDDAESEEDDEDEDEDADEDPLLGPALDGDGESDGDDLSNDDDSLGDFEEDDDDDDDGDFVMDDADFDGGGGILELVTEGDEDDNDSEVVESFSSGDEEDLGTMVSASR</sequence>
<dbReference type="PANTHER" id="PTHR13129:SF4">
    <property type="entry name" value="DDB1- AND CUL4-ASSOCIATED FACTOR 1"/>
    <property type="match status" value="1"/>
</dbReference>
<feature type="compositionally biased region" description="Acidic residues" evidence="6">
    <location>
        <begin position="1975"/>
        <end position="1986"/>
    </location>
</feature>
<dbReference type="PANTHER" id="PTHR13129">
    <property type="entry name" value="VPRBP PROTEIN-RELATED"/>
    <property type="match status" value="1"/>
</dbReference>
<feature type="compositionally biased region" description="Acidic residues" evidence="6">
    <location>
        <begin position="27"/>
        <end position="36"/>
    </location>
</feature>
<feature type="compositionally biased region" description="Basic and acidic residues" evidence="6">
    <location>
        <begin position="437"/>
        <end position="449"/>
    </location>
</feature>
<feature type="compositionally biased region" description="Basic and acidic residues" evidence="6">
    <location>
        <begin position="368"/>
        <end position="401"/>
    </location>
</feature>
<accession>A0A438K806</accession>
<evidence type="ECO:0000256" key="4">
    <source>
        <dbReference type="ARBA" id="ARBA00022786"/>
    </source>
</evidence>
<dbReference type="SUPFAM" id="SSF50978">
    <property type="entry name" value="WD40 repeat-like"/>
    <property type="match status" value="1"/>
</dbReference>
<name>A0A438K806_VITVI</name>
<evidence type="ECO:0000313" key="7">
    <source>
        <dbReference type="EMBL" id="RVX17340.1"/>
    </source>
</evidence>
<feature type="compositionally biased region" description="Low complexity" evidence="6">
    <location>
        <begin position="1307"/>
        <end position="1318"/>
    </location>
</feature>
<evidence type="ECO:0000256" key="6">
    <source>
        <dbReference type="SAM" id="MobiDB-lite"/>
    </source>
</evidence>
<dbReference type="SMART" id="SM00320">
    <property type="entry name" value="WD40"/>
    <property type="match status" value="3"/>
</dbReference>
<reference evidence="7 8" key="1">
    <citation type="journal article" date="2018" name="PLoS Genet.">
        <title>Population sequencing reveals clonal diversity and ancestral inbreeding in the grapevine cultivar Chardonnay.</title>
        <authorList>
            <person name="Roach M.J."/>
            <person name="Johnson D.L."/>
            <person name="Bohlmann J."/>
            <person name="van Vuuren H.J."/>
            <person name="Jones S.J."/>
            <person name="Pretorius I.S."/>
            <person name="Schmidt S.A."/>
            <person name="Borneman A.R."/>
        </authorList>
    </citation>
    <scope>NUCLEOTIDE SEQUENCE [LARGE SCALE GENOMIC DNA]</scope>
    <source>
        <strain evidence="8">cv. Chardonnay</strain>
        <tissue evidence="7">Leaf</tissue>
    </source>
</reference>
<feature type="region of interest" description="Disordered" evidence="6">
    <location>
        <begin position="1"/>
        <end position="41"/>
    </location>
</feature>
<feature type="region of interest" description="Disordered" evidence="6">
    <location>
        <begin position="368"/>
        <end position="420"/>
    </location>
</feature>
<dbReference type="EMBL" id="QGNW01000013">
    <property type="protein sequence ID" value="RVX17340.1"/>
    <property type="molecule type" value="Genomic_DNA"/>
</dbReference>
<dbReference type="InterPro" id="IPR033270">
    <property type="entry name" value="VPRBP/DCAF1"/>
</dbReference>
<organism evidence="7 8">
    <name type="scientific">Vitis vinifera</name>
    <name type="common">Grape</name>
    <dbReference type="NCBI Taxonomy" id="29760"/>
    <lineage>
        <taxon>Eukaryota</taxon>
        <taxon>Viridiplantae</taxon>
        <taxon>Streptophyta</taxon>
        <taxon>Embryophyta</taxon>
        <taxon>Tracheophyta</taxon>
        <taxon>Spermatophyta</taxon>
        <taxon>Magnoliopsida</taxon>
        <taxon>eudicotyledons</taxon>
        <taxon>Gunneridae</taxon>
        <taxon>Pentapetalae</taxon>
        <taxon>rosids</taxon>
        <taxon>Vitales</taxon>
        <taxon>Vitaceae</taxon>
        <taxon>Viteae</taxon>
        <taxon>Vitis</taxon>
    </lineage>
</organism>
<evidence type="ECO:0000256" key="3">
    <source>
        <dbReference type="ARBA" id="ARBA00008845"/>
    </source>
</evidence>
<evidence type="ECO:0000256" key="5">
    <source>
        <dbReference type="ARBA" id="ARBA00023242"/>
    </source>
</evidence>
<feature type="region of interest" description="Disordered" evidence="6">
    <location>
        <begin position="1299"/>
        <end position="1318"/>
    </location>
</feature>
<feature type="compositionally biased region" description="Basic and acidic residues" evidence="6">
    <location>
        <begin position="489"/>
        <end position="503"/>
    </location>
</feature>
<evidence type="ECO:0000256" key="2">
    <source>
        <dbReference type="ARBA" id="ARBA00004906"/>
    </source>
</evidence>
<dbReference type="InterPro" id="IPR006594">
    <property type="entry name" value="LisH"/>
</dbReference>
<dbReference type="PROSITE" id="PS50896">
    <property type="entry name" value="LISH"/>
    <property type="match status" value="1"/>
</dbReference>
<comment type="pathway">
    <text evidence="2">Protein modification; protein ubiquitination.</text>
</comment>
<feature type="region of interest" description="Disordered" evidence="6">
    <location>
        <begin position="991"/>
        <end position="1037"/>
    </location>
</feature>
<feature type="region of interest" description="Disordered" evidence="6">
    <location>
        <begin position="437"/>
        <end position="503"/>
    </location>
</feature>
<feature type="compositionally biased region" description="Acidic residues" evidence="6">
    <location>
        <begin position="1926"/>
        <end position="1964"/>
    </location>
</feature>
<feature type="compositionally biased region" description="Low complexity" evidence="6">
    <location>
        <begin position="6"/>
        <end position="16"/>
    </location>
</feature>
<feature type="compositionally biased region" description="Acidic residues" evidence="6">
    <location>
        <begin position="1894"/>
        <end position="1918"/>
    </location>
</feature>
<dbReference type="FunFam" id="2.130.10.10:FF:000366">
    <property type="entry name" value="DDB1-and CUL4-associated factor homolog 1"/>
    <property type="match status" value="1"/>
</dbReference>
<feature type="compositionally biased region" description="Polar residues" evidence="6">
    <location>
        <begin position="1333"/>
        <end position="1373"/>
    </location>
</feature>
<gene>
    <name evidence="7" type="primary">DCAF1_0</name>
    <name evidence="7" type="ORF">CK203_003788</name>
</gene>
<comment type="subcellular location">
    <subcellularLocation>
        <location evidence="1">Nucleus</location>
    </subcellularLocation>
</comment>
<comment type="caution">
    <text evidence="7">The sequence shown here is derived from an EMBL/GenBank/DDBJ whole genome shotgun (WGS) entry which is preliminary data.</text>
</comment>
<feature type="region of interest" description="Disordered" evidence="6">
    <location>
        <begin position="325"/>
        <end position="347"/>
    </location>
</feature>
<dbReference type="UniPathway" id="UPA00143"/>
<dbReference type="Gene3D" id="2.130.10.10">
    <property type="entry name" value="YVTN repeat-like/Quinoprotein amine dehydrogenase"/>
    <property type="match status" value="1"/>
</dbReference>
<dbReference type="Proteomes" id="UP000288805">
    <property type="component" value="Unassembled WGS sequence"/>
</dbReference>
<protein>
    <submittedName>
        <fullName evidence="7">DDB1-and CUL4-associated factor-like 1</fullName>
    </submittedName>
</protein>
<dbReference type="GO" id="GO:0005634">
    <property type="term" value="C:nucleus"/>
    <property type="evidence" value="ECO:0007669"/>
    <property type="project" value="UniProtKB-SubCell"/>
</dbReference>
<feature type="compositionally biased region" description="Acidic residues" evidence="6">
    <location>
        <begin position="408"/>
        <end position="420"/>
    </location>
</feature>
<evidence type="ECO:0000313" key="8">
    <source>
        <dbReference type="Proteomes" id="UP000288805"/>
    </source>
</evidence>
<dbReference type="InterPro" id="IPR001680">
    <property type="entry name" value="WD40_rpt"/>
</dbReference>
<feature type="compositionally biased region" description="Basic residues" evidence="6">
    <location>
        <begin position="450"/>
        <end position="462"/>
    </location>
</feature>
<feature type="region of interest" description="Disordered" evidence="6">
    <location>
        <begin position="1333"/>
        <end position="1376"/>
    </location>
</feature>
<feature type="compositionally biased region" description="Basic and acidic residues" evidence="6">
    <location>
        <begin position="1005"/>
        <end position="1016"/>
    </location>
</feature>
<keyword evidence="5" id="KW-0539">Nucleus</keyword>
<dbReference type="InterPro" id="IPR036322">
    <property type="entry name" value="WD40_repeat_dom_sf"/>
</dbReference>
<feature type="region of interest" description="Disordered" evidence="6">
    <location>
        <begin position="1883"/>
        <end position="2006"/>
    </location>
</feature>
<evidence type="ECO:0000256" key="1">
    <source>
        <dbReference type="ARBA" id="ARBA00004123"/>
    </source>
</evidence>
<feature type="compositionally biased region" description="Polar residues" evidence="6">
    <location>
        <begin position="991"/>
        <end position="1001"/>
    </location>
</feature>
<dbReference type="InterPro" id="IPR015943">
    <property type="entry name" value="WD40/YVTN_repeat-like_dom_sf"/>
</dbReference>
<comment type="similarity">
    <text evidence="3">Belongs to the VPRBP/DCAF1 family.</text>
</comment>
<dbReference type="SMART" id="SM00667">
    <property type="entry name" value="LisH"/>
    <property type="match status" value="1"/>
</dbReference>
<proteinExistence type="inferred from homology"/>